<organism evidence="5 6">
    <name type="scientific">Botryotinia fuckeliana (strain B05.10)</name>
    <name type="common">Noble rot fungus</name>
    <name type="synonym">Botrytis cinerea</name>
    <dbReference type="NCBI Taxonomy" id="332648"/>
    <lineage>
        <taxon>Eukaryota</taxon>
        <taxon>Fungi</taxon>
        <taxon>Dikarya</taxon>
        <taxon>Ascomycota</taxon>
        <taxon>Pezizomycotina</taxon>
        <taxon>Leotiomycetes</taxon>
        <taxon>Helotiales</taxon>
        <taxon>Sclerotiniaceae</taxon>
        <taxon>Botrytis</taxon>
    </lineage>
</organism>
<evidence type="ECO:0000313" key="6">
    <source>
        <dbReference type="Proteomes" id="UP000001798"/>
    </source>
</evidence>
<dbReference type="GO" id="GO:0019748">
    <property type="term" value="P:secondary metabolic process"/>
    <property type="evidence" value="ECO:0007669"/>
    <property type="project" value="TreeGrafter"/>
</dbReference>
<dbReference type="Proteomes" id="UP000001798">
    <property type="component" value="Chromosome 8"/>
</dbReference>
<evidence type="ECO:0000259" key="4">
    <source>
        <dbReference type="Pfam" id="PF04909"/>
    </source>
</evidence>
<dbReference type="FunFam" id="3.20.20.140:FF:000055">
    <property type="entry name" value="Uracil-5-carboxylate decarboxylase"/>
    <property type="match status" value="1"/>
</dbReference>
<dbReference type="OrthoDB" id="191270at2759"/>
<dbReference type="VEuPathDB" id="FungiDB:Bcin08g01440"/>
<evidence type="ECO:0000256" key="3">
    <source>
        <dbReference type="RuleBase" id="RU366045"/>
    </source>
</evidence>
<dbReference type="RefSeq" id="XP_024550186.1">
    <property type="nucleotide sequence ID" value="XM_024694397.1"/>
</dbReference>
<evidence type="ECO:0000256" key="2">
    <source>
        <dbReference type="ARBA" id="ARBA00023239"/>
    </source>
</evidence>
<dbReference type="InterPro" id="IPR032465">
    <property type="entry name" value="ACMSD"/>
</dbReference>
<sequence>MSSSVPIVDIHTHVYPPSYIELLKTRDEIPYIRQFPPATEHRLVILPAEDTPSTSRGRPIGSEYYDISERIAFMDTHSIRTSIISLANPWLDWLPPTTALETALSINTEINSLCALHPTRLYFFGTLPLSASPSSILESIAHLKTLPYCRGIILGTSGLGSGLDDPSLLPIFKELAANNFPIFLHPHYGLPTSVFGPRGNDYGHVLPLALGFPMETTIAVTRMILSSVFSSVPDLQVILAHSGGTLPFLAGRIESCVLHDAHLKAEGKLAEGRKTIWEILKKNIWLDAVVYGDVGVRGAVGVSGADRVMFGTDAPFFPPLDEEEEGKGEDAKQWLSVSMNKDAIRSACGAGSEEEKAILGGNAIRLFGLDLDASA</sequence>
<dbReference type="InterPro" id="IPR032466">
    <property type="entry name" value="Metal_Hydrolase"/>
</dbReference>
<accession>A0A384JPH8</accession>
<reference evidence="5 6" key="2">
    <citation type="journal article" date="2012" name="Eukaryot. Cell">
        <title>Genome update of Botrytis cinerea strains B05.10 and T4.</title>
        <authorList>
            <person name="Staats M."/>
            <person name="van Kan J.A."/>
        </authorList>
    </citation>
    <scope>NUCLEOTIDE SEQUENCE [LARGE SCALE GENOMIC DNA]</scope>
    <source>
        <strain evidence="5 6">B05.10</strain>
    </source>
</reference>
<dbReference type="PANTHER" id="PTHR21240:SF28">
    <property type="entry name" value="ISO-OROTATE DECARBOXYLASE (EUROFUNG)"/>
    <property type="match status" value="1"/>
</dbReference>
<dbReference type="PANTHER" id="PTHR21240">
    <property type="entry name" value="2-AMINO-3-CARBOXYLMUCONATE-6-SEMIALDEHYDE DECARBOXYLASE"/>
    <property type="match status" value="1"/>
</dbReference>
<feature type="domain" description="Amidohydrolase-related" evidence="4">
    <location>
        <begin position="95"/>
        <end position="369"/>
    </location>
</feature>
<keyword evidence="6" id="KW-1185">Reference proteome</keyword>
<dbReference type="GO" id="GO:0005829">
    <property type="term" value="C:cytosol"/>
    <property type="evidence" value="ECO:0007669"/>
    <property type="project" value="TreeGrafter"/>
</dbReference>
<reference evidence="5 6" key="3">
    <citation type="journal article" date="2017" name="Mol. Plant Pathol.">
        <title>A gapless genome sequence of the fungus Botrytis cinerea.</title>
        <authorList>
            <person name="Van Kan J.A."/>
            <person name="Stassen J.H."/>
            <person name="Mosbach A."/>
            <person name="Van Der Lee T.A."/>
            <person name="Faino L."/>
            <person name="Farmer A.D."/>
            <person name="Papasotiriou D.G."/>
            <person name="Zhou S."/>
            <person name="Seidl M.F."/>
            <person name="Cottam E."/>
            <person name="Edel D."/>
            <person name="Hahn M."/>
            <person name="Schwartz D.C."/>
            <person name="Dietrich R.A."/>
            <person name="Widdison S."/>
            <person name="Scalliet G."/>
        </authorList>
    </citation>
    <scope>NUCLEOTIDE SEQUENCE [LARGE SCALE GENOMIC DNA]</scope>
    <source>
        <strain evidence="5 6">B05.10</strain>
    </source>
</reference>
<dbReference type="SUPFAM" id="SSF51556">
    <property type="entry name" value="Metallo-dependent hydrolases"/>
    <property type="match status" value="1"/>
</dbReference>
<keyword evidence="1 3" id="KW-0210">Decarboxylase</keyword>
<gene>
    <name evidence="5" type="ORF">BCIN_08g01440</name>
</gene>
<dbReference type="GeneID" id="5434041"/>
<dbReference type="GO" id="GO:0016787">
    <property type="term" value="F:hydrolase activity"/>
    <property type="evidence" value="ECO:0007669"/>
    <property type="project" value="InterPro"/>
</dbReference>
<dbReference type="Pfam" id="PF04909">
    <property type="entry name" value="Amidohydro_2"/>
    <property type="match status" value="1"/>
</dbReference>
<dbReference type="EMBL" id="CP009812">
    <property type="protein sequence ID" value="ATZ52412.1"/>
    <property type="molecule type" value="Genomic_DNA"/>
</dbReference>
<name>A0A384JPH8_BOTFB</name>
<reference evidence="5 6" key="1">
    <citation type="journal article" date="2011" name="PLoS Genet.">
        <title>Genomic analysis of the necrotrophic fungal pathogens Sclerotinia sclerotiorum and Botrytis cinerea.</title>
        <authorList>
            <person name="Amselem J."/>
            <person name="Cuomo C.A."/>
            <person name="van Kan J.A."/>
            <person name="Viaud M."/>
            <person name="Benito E.P."/>
            <person name="Couloux A."/>
            <person name="Coutinho P.M."/>
            <person name="de Vries R.P."/>
            <person name="Dyer P.S."/>
            <person name="Fillinger S."/>
            <person name="Fournier E."/>
            <person name="Gout L."/>
            <person name="Hahn M."/>
            <person name="Kohn L."/>
            <person name="Lapalu N."/>
            <person name="Plummer K.M."/>
            <person name="Pradier J.M."/>
            <person name="Quevillon E."/>
            <person name="Sharon A."/>
            <person name="Simon A."/>
            <person name="ten Have A."/>
            <person name="Tudzynski B."/>
            <person name="Tudzynski P."/>
            <person name="Wincker P."/>
            <person name="Andrew M."/>
            <person name="Anthouard V."/>
            <person name="Beever R.E."/>
            <person name="Beffa R."/>
            <person name="Benoit I."/>
            <person name="Bouzid O."/>
            <person name="Brault B."/>
            <person name="Chen Z."/>
            <person name="Choquer M."/>
            <person name="Collemare J."/>
            <person name="Cotton P."/>
            <person name="Danchin E.G."/>
            <person name="Da Silva C."/>
            <person name="Gautier A."/>
            <person name="Giraud C."/>
            <person name="Giraud T."/>
            <person name="Gonzalez C."/>
            <person name="Grossetete S."/>
            <person name="Guldener U."/>
            <person name="Henrissat B."/>
            <person name="Howlett B.J."/>
            <person name="Kodira C."/>
            <person name="Kretschmer M."/>
            <person name="Lappartient A."/>
            <person name="Leroch M."/>
            <person name="Levis C."/>
            <person name="Mauceli E."/>
            <person name="Neuveglise C."/>
            <person name="Oeser B."/>
            <person name="Pearson M."/>
            <person name="Poulain J."/>
            <person name="Poussereau N."/>
            <person name="Quesneville H."/>
            <person name="Rascle C."/>
            <person name="Schumacher J."/>
            <person name="Segurens B."/>
            <person name="Sexton A."/>
            <person name="Silva E."/>
            <person name="Sirven C."/>
            <person name="Soanes D.M."/>
            <person name="Talbot N.J."/>
            <person name="Templeton M."/>
            <person name="Yandava C."/>
            <person name="Yarden O."/>
            <person name="Zeng Q."/>
            <person name="Rollins J.A."/>
            <person name="Lebrun M.H."/>
            <person name="Dickman M."/>
        </authorList>
    </citation>
    <scope>NUCLEOTIDE SEQUENCE [LARGE SCALE GENOMIC DNA]</scope>
    <source>
        <strain evidence="5 6">B05.10</strain>
    </source>
</reference>
<proteinExistence type="inferred from homology"/>
<dbReference type="InterPro" id="IPR006680">
    <property type="entry name" value="Amidohydro-rel"/>
</dbReference>
<dbReference type="KEGG" id="bfu:BCIN_08g01440"/>
<dbReference type="Gene3D" id="3.20.20.140">
    <property type="entry name" value="Metal-dependent hydrolases"/>
    <property type="match status" value="1"/>
</dbReference>
<evidence type="ECO:0000256" key="1">
    <source>
        <dbReference type="ARBA" id="ARBA00022793"/>
    </source>
</evidence>
<dbReference type="AlphaFoldDB" id="A0A384JPH8"/>
<dbReference type="GO" id="GO:0016831">
    <property type="term" value="F:carboxy-lyase activity"/>
    <property type="evidence" value="ECO:0007669"/>
    <property type="project" value="UniProtKB-KW"/>
</dbReference>
<keyword evidence="2 3" id="KW-0456">Lyase</keyword>
<evidence type="ECO:0000313" key="5">
    <source>
        <dbReference type="EMBL" id="ATZ52412.1"/>
    </source>
</evidence>
<comment type="similarity">
    <text evidence="3">Belongs to the metallo-dependent hydrolases superfamily.</text>
</comment>
<protein>
    <recommendedName>
        <fullName evidence="4">Amidohydrolase-related domain-containing protein</fullName>
    </recommendedName>
</protein>